<dbReference type="EMBL" id="WUUT01000002">
    <property type="protein sequence ID" value="MXR51483.1"/>
    <property type="molecule type" value="Genomic_DNA"/>
</dbReference>
<comment type="caution">
    <text evidence="2">The sequence shown here is derived from an EMBL/GenBank/DDBJ whole genome shotgun (WGS) entry which is preliminary data.</text>
</comment>
<organism evidence="2 3">
    <name type="scientific">Halovenus carboxidivorans</name>
    <dbReference type="NCBI Taxonomy" id="2692199"/>
    <lineage>
        <taxon>Archaea</taxon>
        <taxon>Methanobacteriati</taxon>
        <taxon>Methanobacteriota</taxon>
        <taxon>Stenosarchaea group</taxon>
        <taxon>Halobacteria</taxon>
        <taxon>Halobacteriales</taxon>
        <taxon>Haloarculaceae</taxon>
        <taxon>Halovenus</taxon>
    </lineage>
</organism>
<dbReference type="InterPro" id="IPR036390">
    <property type="entry name" value="WH_DNA-bd_sf"/>
</dbReference>
<dbReference type="InterPro" id="IPR002831">
    <property type="entry name" value="Tscrpt_reg_TrmB_N"/>
</dbReference>
<gene>
    <name evidence="2" type="ORF">GRX03_07685</name>
</gene>
<evidence type="ECO:0000313" key="3">
    <source>
        <dbReference type="Proteomes" id="UP000466535"/>
    </source>
</evidence>
<dbReference type="PANTHER" id="PTHR34293">
    <property type="entry name" value="HTH-TYPE TRANSCRIPTIONAL REGULATOR TRMBL2"/>
    <property type="match status" value="1"/>
</dbReference>
<dbReference type="OrthoDB" id="30795at2157"/>
<dbReference type="PANTHER" id="PTHR34293:SF1">
    <property type="entry name" value="HTH-TYPE TRANSCRIPTIONAL REGULATOR TRMBL2"/>
    <property type="match status" value="1"/>
</dbReference>
<evidence type="ECO:0000313" key="2">
    <source>
        <dbReference type="EMBL" id="MXR51483.1"/>
    </source>
</evidence>
<protein>
    <submittedName>
        <fullName evidence="2">TrmB family transcriptional regulator</fullName>
    </submittedName>
</protein>
<dbReference type="Gene3D" id="1.10.10.10">
    <property type="entry name" value="Winged helix-like DNA-binding domain superfamily/Winged helix DNA-binding domain"/>
    <property type="match status" value="1"/>
</dbReference>
<sequence length="258" mass="28366">MNDEDAIEGLKRLGLTTYEARVFLALQKLGRGAASEISDVADVPRSQVYGAAEGLEERGLIETQQSTPTVYRPVSLEQARRLLLDQLAETGAETFDYLDTIQDTHEQDEHTESIWLLNGADAITSRVAELIQGADERVLYATDDPDNLDDGVHAALEATAEDGVTVVLASLEPAVLAQIAEDSPIRSYRVPEDRDMDVDVAQLLMVDDDTLLLSSYSAAGRGAEVAFWTSENIFATVMVELVTEWFREPFDADPPEFD</sequence>
<keyword evidence="3" id="KW-1185">Reference proteome</keyword>
<dbReference type="RefSeq" id="WP_159763607.1">
    <property type="nucleotide sequence ID" value="NZ_WUUT01000002.1"/>
</dbReference>
<dbReference type="AlphaFoldDB" id="A0A6B0T7B8"/>
<accession>A0A6B0T7B8</accession>
<proteinExistence type="predicted"/>
<evidence type="ECO:0000259" key="1">
    <source>
        <dbReference type="Pfam" id="PF01978"/>
    </source>
</evidence>
<dbReference type="InterPro" id="IPR036388">
    <property type="entry name" value="WH-like_DNA-bd_sf"/>
</dbReference>
<dbReference type="SUPFAM" id="SSF46785">
    <property type="entry name" value="Winged helix' DNA-binding domain"/>
    <property type="match status" value="1"/>
</dbReference>
<feature type="domain" description="Transcription regulator TrmB N-terminal" evidence="1">
    <location>
        <begin position="10"/>
        <end position="77"/>
    </location>
</feature>
<dbReference type="Pfam" id="PF01978">
    <property type="entry name" value="TrmB"/>
    <property type="match status" value="1"/>
</dbReference>
<reference evidence="2 3" key="1">
    <citation type="submission" date="2019-12" db="EMBL/GenBank/DDBJ databases">
        <title>Isolation and characterization of three novel carbon monoxide-oxidizing members of Halobacteria from salione crusts and soils.</title>
        <authorList>
            <person name="Myers M.R."/>
            <person name="King G.M."/>
        </authorList>
    </citation>
    <scope>NUCLEOTIDE SEQUENCE [LARGE SCALE GENOMIC DNA]</scope>
    <source>
        <strain evidence="2 3">WSH3</strain>
    </source>
</reference>
<name>A0A6B0T7B8_9EURY</name>
<dbReference type="Proteomes" id="UP000466535">
    <property type="component" value="Unassembled WGS sequence"/>
</dbReference>
<dbReference type="InterPro" id="IPR051797">
    <property type="entry name" value="TrmB-like"/>
</dbReference>